<feature type="compositionally biased region" description="Polar residues" evidence="1">
    <location>
        <begin position="37"/>
        <end position="47"/>
    </location>
</feature>
<feature type="compositionally biased region" description="Basic and acidic residues" evidence="1">
    <location>
        <begin position="16"/>
        <end position="30"/>
    </location>
</feature>
<dbReference type="OMA" id="WIRYRWI"/>
<dbReference type="Proteomes" id="UP000025227">
    <property type="component" value="Unplaced"/>
</dbReference>
<evidence type="ECO:0000313" key="4">
    <source>
        <dbReference type="WBParaSite" id="HCON_00124870-00001"/>
    </source>
</evidence>
<keyword evidence="3" id="KW-1185">Reference proteome</keyword>
<keyword evidence="2" id="KW-0472">Membrane</keyword>
<dbReference type="OrthoDB" id="5848444at2759"/>
<sequence length="138" mass="15890">FDGMSSSSKSPSVPSDKSKPSGEGFQEKHSIAKKKITSGSNTPVSSSNVDVTELMKALRVVRRAKEKNIDLTTSMESLAMAQLKPRHRRRMQRQRSRWKSIRWFFYVIFWIVAVLYFIALINRNTVCSWITDSKITEF</sequence>
<feature type="region of interest" description="Disordered" evidence="1">
    <location>
        <begin position="1"/>
        <end position="47"/>
    </location>
</feature>
<dbReference type="AlphaFoldDB" id="A0A7I4YPS8"/>
<evidence type="ECO:0000256" key="1">
    <source>
        <dbReference type="SAM" id="MobiDB-lite"/>
    </source>
</evidence>
<keyword evidence="2" id="KW-1133">Transmembrane helix</keyword>
<proteinExistence type="predicted"/>
<accession>A0A7I4YPS8</accession>
<evidence type="ECO:0000256" key="2">
    <source>
        <dbReference type="SAM" id="Phobius"/>
    </source>
</evidence>
<reference evidence="4" key="1">
    <citation type="submission" date="2020-12" db="UniProtKB">
        <authorList>
            <consortium name="WormBaseParasite"/>
        </authorList>
    </citation>
    <scope>IDENTIFICATION</scope>
    <source>
        <strain evidence="4">MHco3</strain>
    </source>
</reference>
<feature type="transmembrane region" description="Helical" evidence="2">
    <location>
        <begin position="103"/>
        <end position="121"/>
    </location>
</feature>
<feature type="compositionally biased region" description="Low complexity" evidence="1">
    <location>
        <begin position="1"/>
        <end position="15"/>
    </location>
</feature>
<name>A0A7I4YPS8_HAECO</name>
<organism evidence="3 4">
    <name type="scientific">Haemonchus contortus</name>
    <name type="common">Barber pole worm</name>
    <dbReference type="NCBI Taxonomy" id="6289"/>
    <lineage>
        <taxon>Eukaryota</taxon>
        <taxon>Metazoa</taxon>
        <taxon>Ecdysozoa</taxon>
        <taxon>Nematoda</taxon>
        <taxon>Chromadorea</taxon>
        <taxon>Rhabditida</taxon>
        <taxon>Rhabditina</taxon>
        <taxon>Rhabditomorpha</taxon>
        <taxon>Strongyloidea</taxon>
        <taxon>Trichostrongylidae</taxon>
        <taxon>Haemonchus</taxon>
    </lineage>
</organism>
<dbReference type="WBParaSite" id="HCON_00124870-00001">
    <property type="protein sequence ID" value="HCON_00124870-00001"/>
    <property type="gene ID" value="HCON_00124870"/>
</dbReference>
<keyword evidence="2" id="KW-0812">Transmembrane</keyword>
<protein>
    <submittedName>
        <fullName evidence="4">Ferlin_C domain-containing protein</fullName>
    </submittedName>
</protein>
<evidence type="ECO:0000313" key="3">
    <source>
        <dbReference type="Proteomes" id="UP000025227"/>
    </source>
</evidence>